<proteinExistence type="inferred from homology"/>
<comment type="caution">
    <text evidence="10">The sequence shown here is derived from an EMBL/GenBank/DDBJ whole genome shotgun (WGS) entry which is preliminary data.</text>
</comment>
<dbReference type="PANTHER" id="PTHR21016:SF7">
    <property type="entry name" value="TM2 DOMAIN-CONTAINING PROTEIN 3"/>
    <property type="match status" value="1"/>
</dbReference>
<dbReference type="EMBL" id="REGN01010691">
    <property type="protein sequence ID" value="RMZ98563.1"/>
    <property type="molecule type" value="Genomic_DNA"/>
</dbReference>
<evidence type="ECO:0000259" key="9">
    <source>
        <dbReference type="Pfam" id="PF05154"/>
    </source>
</evidence>
<dbReference type="Proteomes" id="UP000276133">
    <property type="component" value="Unassembled WGS sequence"/>
</dbReference>
<accession>A0A3M7PHS8</accession>
<dbReference type="OrthoDB" id="10257855at2759"/>
<dbReference type="InterPro" id="IPR050932">
    <property type="entry name" value="TM2D1-3-like"/>
</dbReference>
<keyword evidence="4" id="KW-0732">Signal</keyword>
<evidence type="ECO:0000256" key="1">
    <source>
        <dbReference type="ARBA" id="ARBA00004141"/>
    </source>
</evidence>
<dbReference type="AlphaFoldDB" id="A0A3M7PHS8"/>
<organism evidence="10 11">
    <name type="scientific">Brachionus plicatilis</name>
    <name type="common">Marine rotifer</name>
    <name type="synonym">Brachionus muelleri</name>
    <dbReference type="NCBI Taxonomy" id="10195"/>
    <lineage>
        <taxon>Eukaryota</taxon>
        <taxon>Metazoa</taxon>
        <taxon>Spiralia</taxon>
        <taxon>Gnathifera</taxon>
        <taxon>Rotifera</taxon>
        <taxon>Eurotatoria</taxon>
        <taxon>Monogononta</taxon>
        <taxon>Pseudotrocha</taxon>
        <taxon>Ploima</taxon>
        <taxon>Brachionidae</taxon>
        <taxon>Brachionus</taxon>
    </lineage>
</organism>
<evidence type="ECO:0000313" key="10">
    <source>
        <dbReference type="EMBL" id="RMZ98563.1"/>
    </source>
</evidence>
<keyword evidence="6 8" id="KW-0472">Membrane</keyword>
<evidence type="ECO:0000313" key="11">
    <source>
        <dbReference type="Proteomes" id="UP000276133"/>
    </source>
</evidence>
<feature type="transmembrane region" description="Helical" evidence="8">
    <location>
        <begin position="82"/>
        <end position="102"/>
    </location>
</feature>
<dbReference type="GO" id="GO:0016020">
    <property type="term" value="C:membrane"/>
    <property type="evidence" value="ECO:0007669"/>
    <property type="project" value="UniProtKB-SubCell"/>
</dbReference>
<evidence type="ECO:0000256" key="8">
    <source>
        <dbReference type="SAM" id="Phobius"/>
    </source>
</evidence>
<feature type="domain" description="TM2" evidence="9">
    <location>
        <begin position="48"/>
        <end position="96"/>
    </location>
</feature>
<comment type="subcellular location">
    <subcellularLocation>
        <location evidence="1">Membrane</location>
        <topology evidence="1">Multi-pass membrane protein</topology>
    </subcellularLocation>
</comment>
<keyword evidence="7" id="KW-0325">Glycoprotein</keyword>
<evidence type="ECO:0000256" key="6">
    <source>
        <dbReference type="ARBA" id="ARBA00023136"/>
    </source>
</evidence>
<evidence type="ECO:0000256" key="3">
    <source>
        <dbReference type="ARBA" id="ARBA00022692"/>
    </source>
</evidence>
<name>A0A3M7PHS8_BRAPC</name>
<feature type="transmembrane region" description="Helical" evidence="8">
    <location>
        <begin position="51"/>
        <end position="70"/>
    </location>
</feature>
<keyword evidence="11" id="KW-1185">Reference proteome</keyword>
<gene>
    <name evidence="10" type="ORF">BpHYR1_037317</name>
</gene>
<dbReference type="STRING" id="10195.A0A3M7PHS8"/>
<protein>
    <submittedName>
        <fullName evidence="10">TM2 domain-containing almondex</fullName>
    </submittedName>
</protein>
<dbReference type="InterPro" id="IPR007829">
    <property type="entry name" value="TM2"/>
</dbReference>
<evidence type="ECO:0000256" key="7">
    <source>
        <dbReference type="ARBA" id="ARBA00023180"/>
    </source>
</evidence>
<keyword evidence="3 8" id="KW-0812">Transmembrane</keyword>
<reference evidence="10 11" key="1">
    <citation type="journal article" date="2018" name="Sci. Rep.">
        <title>Genomic signatures of local adaptation to the degree of environmental predictability in rotifers.</title>
        <authorList>
            <person name="Franch-Gras L."/>
            <person name="Hahn C."/>
            <person name="Garcia-Roger E.M."/>
            <person name="Carmona M.J."/>
            <person name="Serra M."/>
            <person name="Gomez A."/>
        </authorList>
    </citation>
    <scope>NUCLEOTIDE SEQUENCE [LARGE SCALE GENOMIC DNA]</scope>
    <source>
        <strain evidence="10">HYR1</strain>
    </source>
</reference>
<keyword evidence="5 8" id="KW-1133">Transmembrane helix</keyword>
<evidence type="ECO:0000256" key="2">
    <source>
        <dbReference type="ARBA" id="ARBA00008284"/>
    </source>
</evidence>
<evidence type="ECO:0000256" key="4">
    <source>
        <dbReference type="ARBA" id="ARBA00022729"/>
    </source>
</evidence>
<dbReference type="Pfam" id="PF05154">
    <property type="entry name" value="TM2"/>
    <property type="match status" value="1"/>
</dbReference>
<evidence type="ECO:0000256" key="5">
    <source>
        <dbReference type="ARBA" id="ARBA00022989"/>
    </source>
</evidence>
<sequence length="112" mass="12602">MHVCTHNFTCRRDSPQRLWKVNCTVLDNIICLGSRTFFKNVECNWTSGNKWGVALILSLTLGGFGVDRFYLGHYKEGFAKLFSFGGLGVWTLVDVVLIYVGYIGPEDGSIFI</sequence>
<comment type="similarity">
    <text evidence="2">Belongs to the TM2 family.</text>
</comment>
<dbReference type="PANTHER" id="PTHR21016">
    <property type="entry name" value="BETA-AMYLOID BINDING PROTEIN-RELATED"/>
    <property type="match status" value="1"/>
</dbReference>